<dbReference type="PANTHER" id="PTHR31307:SF63">
    <property type="entry name" value="MYB_SANT-LIKE DNA-BINDING DOMAIN-CONTAINING PROTEIN"/>
    <property type="match status" value="1"/>
</dbReference>
<dbReference type="Proteomes" id="UP001633002">
    <property type="component" value="Unassembled WGS sequence"/>
</dbReference>
<organism evidence="3 4">
    <name type="scientific">Riccia sorocarpa</name>
    <dbReference type="NCBI Taxonomy" id="122646"/>
    <lineage>
        <taxon>Eukaryota</taxon>
        <taxon>Viridiplantae</taxon>
        <taxon>Streptophyta</taxon>
        <taxon>Embryophyta</taxon>
        <taxon>Marchantiophyta</taxon>
        <taxon>Marchantiopsida</taxon>
        <taxon>Marchantiidae</taxon>
        <taxon>Marchantiales</taxon>
        <taxon>Ricciaceae</taxon>
        <taxon>Riccia</taxon>
    </lineage>
</organism>
<evidence type="ECO:0000313" key="3">
    <source>
        <dbReference type="EMBL" id="KAL3694279.1"/>
    </source>
</evidence>
<comment type="caution">
    <text evidence="3">The sequence shown here is derived from an EMBL/GenBank/DDBJ whole genome shotgun (WGS) entry which is preliminary data.</text>
</comment>
<dbReference type="PANTHER" id="PTHR31307">
    <property type="entry name" value="TRIHELIX TRANSCRIPTION FACTOR ASIL2"/>
    <property type="match status" value="1"/>
</dbReference>
<gene>
    <name evidence="3" type="ORF">R1sor_007930</name>
</gene>
<proteinExistence type="predicted"/>
<dbReference type="EMBL" id="JBJQOH010000003">
    <property type="protein sequence ID" value="KAL3694279.1"/>
    <property type="molecule type" value="Genomic_DNA"/>
</dbReference>
<evidence type="ECO:0000259" key="2">
    <source>
        <dbReference type="Pfam" id="PF13837"/>
    </source>
</evidence>
<name>A0ABD3HY76_9MARC</name>
<feature type="domain" description="Myb/SANT-like DNA-binding" evidence="2">
    <location>
        <begin position="31"/>
        <end position="121"/>
    </location>
</feature>
<feature type="compositionally biased region" description="Polar residues" evidence="1">
    <location>
        <begin position="237"/>
        <end position="250"/>
    </location>
</feature>
<accession>A0ABD3HY76</accession>
<sequence length="250" mass="28212">MVRDSQAHTKKPRKSKKQPSDAPVPRKQKLVWSKESEQLFLDLYEDSYFNHCQQGNVSQDQWRVLASSMNERISVTPPFEPQILRNKLDSLVKKYKVEKQKQSQTGAEPSAWELYEQMHRIRNPSPKEQGIPGSLDGGHDAVENNGISIDLTISDEYQEESSMTGAQRNPADAQFTPAAGLSFTEMLEENIDDVEVIFPTDNIHFTRPSTPVHDERVTTPPRNNTAAATHEKESSEKSFTSPRSKACSSP</sequence>
<feature type="region of interest" description="Disordered" evidence="1">
    <location>
        <begin position="1"/>
        <end position="30"/>
    </location>
</feature>
<reference evidence="3 4" key="1">
    <citation type="submission" date="2024-09" db="EMBL/GenBank/DDBJ databases">
        <title>Chromosome-scale assembly of Riccia sorocarpa.</title>
        <authorList>
            <person name="Paukszto L."/>
        </authorList>
    </citation>
    <scope>NUCLEOTIDE SEQUENCE [LARGE SCALE GENOMIC DNA]</scope>
    <source>
        <strain evidence="3">LP-2024</strain>
        <tissue evidence="3">Aerial parts of the thallus</tissue>
    </source>
</reference>
<feature type="region of interest" description="Disordered" evidence="1">
    <location>
        <begin position="204"/>
        <end position="250"/>
    </location>
</feature>
<evidence type="ECO:0000256" key="1">
    <source>
        <dbReference type="SAM" id="MobiDB-lite"/>
    </source>
</evidence>
<evidence type="ECO:0000313" key="4">
    <source>
        <dbReference type="Proteomes" id="UP001633002"/>
    </source>
</evidence>
<feature type="compositionally biased region" description="Basic residues" evidence="1">
    <location>
        <begin position="8"/>
        <end position="17"/>
    </location>
</feature>
<dbReference type="AlphaFoldDB" id="A0ABD3HY76"/>
<protein>
    <recommendedName>
        <fullName evidence="2">Myb/SANT-like DNA-binding domain-containing protein</fullName>
    </recommendedName>
</protein>
<dbReference type="Pfam" id="PF13837">
    <property type="entry name" value="Myb_DNA-bind_4"/>
    <property type="match status" value="1"/>
</dbReference>
<feature type="compositionally biased region" description="Low complexity" evidence="1">
    <location>
        <begin position="218"/>
        <end position="228"/>
    </location>
</feature>
<keyword evidence="4" id="KW-1185">Reference proteome</keyword>
<dbReference type="InterPro" id="IPR044823">
    <property type="entry name" value="ASIL1/2-like"/>
</dbReference>
<dbReference type="InterPro" id="IPR044822">
    <property type="entry name" value="Myb_DNA-bind_4"/>
</dbReference>